<evidence type="ECO:0000313" key="1">
    <source>
        <dbReference type="EMBL" id="THV42595.1"/>
    </source>
</evidence>
<reference evidence="2" key="1">
    <citation type="submission" date="2019-04" db="EMBL/GenBank/DDBJ databases">
        <title>Nocardioides xinjiangensis sp. nov.</title>
        <authorList>
            <person name="Liu S."/>
        </authorList>
    </citation>
    <scope>NUCLEOTIDE SEQUENCE [LARGE SCALE GENOMIC DNA]</scope>
    <source>
        <strain evidence="2">18</strain>
    </source>
</reference>
<dbReference type="Proteomes" id="UP000308760">
    <property type="component" value="Unassembled WGS sequence"/>
</dbReference>
<dbReference type="OrthoDB" id="9779730at2"/>
<keyword evidence="2" id="KW-1185">Reference proteome</keyword>
<dbReference type="RefSeq" id="WP_136533507.1">
    <property type="nucleotide sequence ID" value="NZ_STGY01000021.1"/>
</dbReference>
<protein>
    <recommendedName>
        <fullName evidence="3">Carbohydrate kinase PfkB domain-containing protein</fullName>
    </recommendedName>
</protein>
<dbReference type="Gene3D" id="3.40.1190.20">
    <property type="match status" value="1"/>
</dbReference>
<name>A0A4S8QHY6_9ACTN</name>
<evidence type="ECO:0000313" key="2">
    <source>
        <dbReference type="Proteomes" id="UP000308760"/>
    </source>
</evidence>
<dbReference type="EMBL" id="STGY01000021">
    <property type="protein sequence ID" value="THV42595.1"/>
    <property type="molecule type" value="Genomic_DNA"/>
</dbReference>
<dbReference type="InterPro" id="IPR029056">
    <property type="entry name" value="Ribokinase-like"/>
</dbReference>
<organism evidence="1 2">
    <name type="scientific">Glycomyces buryatensis</name>
    <dbReference type="NCBI Taxonomy" id="2570927"/>
    <lineage>
        <taxon>Bacteria</taxon>
        <taxon>Bacillati</taxon>
        <taxon>Actinomycetota</taxon>
        <taxon>Actinomycetes</taxon>
        <taxon>Glycomycetales</taxon>
        <taxon>Glycomycetaceae</taxon>
        <taxon>Glycomyces</taxon>
    </lineage>
</organism>
<gene>
    <name evidence="1" type="ORF">FAB82_05330</name>
</gene>
<evidence type="ECO:0008006" key="3">
    <source>
        <dbReference type="Google" id="ProtNLM"/>
    </source>
</evidence>
<accession>A0A4S8QHY6</accession>
<reference evidence="1 2" key="2">
    <citation type="submission" date="2019-05" db="EMBL/GenBank/DDBJ databases">
        <title>Glycomyces buryatensis sp. nov.</title>
        <authorList>
            <person name="Nikitina E."/>
        </authorList>
    </citation>
    <scope>NUCLEOTIDE SEQUENCE [LARGE SCALE GENOMIC DNA]</scope>
    <source>
        <strain evidence="1 2">18</strain>
    </source>
</reference>
<dbReference type="SUPFAM" id="SSF53613">
    <property type="entry name" value="Ribokinase-like"/>
    <property type="match status" value="1"/>
</dbReference>
<comment type="caution">
    <text evidence="1">The sequence shown here is derived from an EMBL/GenBank/DDBJ whole genome shotgun (WGS) entry which is preliminary data.</text>
</comment>
<proteinExistence type="predicted"/>
<dbReference type="AlphaFoldDB" id="A0A4S8QHY6"/>
<sequence>MNSLNTAVAGQTAAYIAHGLAQLGVPPVILEPDRADYDLIDVMERTGTFGLLHIGPDDPKAMLAYADQARELGLDFSADPGRLEGTEAVDFIEGAKFLVGSRERYQFLQAATGLTDDQILAKVRVRITTDDADGIEVVGHDIDRVHVGAARLRGVIDPAGAPEAATAGLLAAIGWGMGLRRAAEVAGQMAVIALESVGPQGYTVNPVDFMRRLEESYGAAAAAEASAYLLPE</sequence>